<dbReference type="OrthoDB" id="305351at2"/>
<keyword evidence="4 7" id="KW-1133">Transmembrane helix</keyword>
<evidence type="ECO:0000256" key="7">
    <source>
        <dbReference type="SAM" id="Phobius"/>
    </source>
</evidence>
<dbReference type="EMBL" id="AFNV02000027">
    <property type="protein sequence ID" value="ERJ17853.1"/>
    <property type="molecule type" value="Genomic_DNA"/>
</dbReference>
<evidence type="ECO:0000256" key="3">
    <source>
        <dbReference type="ARBA" id="ARBA00022692"/>
    </source>
</evidence>
<evidence type="ECO:0000313" key="9">
    <source>
        <dbReference type="EMBL" id="ERJ17853.1"/>
    </source>
</evidence>
<proteinExistence type="predicted"/>
<feature type="transmembrane region" description="Helical" evidence="7">
    <location>
        <begin position="83"/>
        <end position="105"/>
    </location>
</feature>
<reference evidence="9 10" key="1">
    <citation type="journal article" date="2011" name="J. Bacteriol.">
        <title>Genome sequence of Salinisphaera shabanensis, a gammaproteobacterium from the harsh, variable environment of the brine-seawater interface of the Shaban Deep in the Red Sea.</title>
        <authorList>
            <person name="Antunes A."/>
            <person name="Alam I."/>
            <person name="Bajic V.B."/>
            <person name="Stingl U."/>
        </authorList>
    </citation>
    <scope>NUCLEOTIDE SEQUENCE [LARGE SCALE GENOMIC DNA]</scope>
    <source>
        <strain evidence="9 10">E1L3A</strain>
    </source>
</reference>
<sequence>MKLLVRLRNLLQFQLEQFMLRGVLSRLLVIACAMVLIAVSAGLLVYNVPHVGAAGDGDPGSAIWWAFLRLTDSGYLGDDEGTLLRTVSTTLTVLGVVLFVGALIATMTQWLDDTIETLEAGYTPIAKNNHILILGWSNRTAGMVKDLVESQARVKRFLDRHGGGRLHIVILAERVTTAMAQELKDQLGRRYNPRRITLRSGTPLRADHLRRVDFEHAAAVILAGREFGGDSAVDEATIKTLMNATSSSDEKLPLLVAEIFDANHLPTARRAYAGEAELIGAGRIVARLLAQNARNRGLSWVYGELLNGSDEQIFVRECPGLVDERLVDVAGCFERAVLLGAAREGALVPVHRHDDDRVRVGDRLAFIARSFEDCVPTSEPETVMTATPVERRERASRSRGHRRVLVLGWNRKLPSLLAEFEAYRRESVTIDVFSLRPIAERETLLARQGVQFAHASVRQLEGDFTSYHDLARLALADYDNIILLASDWLGSAEAADARMVMGYLVLAQQLEQVENPPFTLVETMSADNAALFDAAHVERLISPEVQSSLLTQIALRRELHWVMEELFGAGGAEVVFRDASKLGVTATNDSFDTLRRARAGEDEILLGIMRAPDTAHPRLQLNVVDKHAPLNLVAGDELVVLAVPAASMSVGAVV</sequence>
<comment type="subcellular location">
    <subcellularLocation>
        <location evidence="1">Endomembrane system</location>
        <topology evidence="1">Multi-pass membrane protein</topology>
    </subcellularLocation>
</comment>
<keyword evidence="10" id="KW-1185">Reference proteome</keyword>
<comment type="caution">
    <text evidence="9">The sequence shown here is derived from an EMBL/GenBank/DDBJ whole genome shotgun (WGS) entry which is preliminary data.</text>
</comment>
<evidence type="ECO:0000256" key="5">
    <source>
        <dbReference type="ARBA" id="ARBA00023065"/>
    </source>
</evidence>
<organism evidence="9 10">
    <name type="scientific">Salinisphaera shabanensis E1L3A</name>
    <dbReference type="NCBI Taxonomy" id="1033802"/>
    <lineage>
        <taxon>Bacteria</taxon>
        <taxon>Pseudomonadati</taxon>
        <taxon>Pseudomonadota</taxon>
        <taxon>Gammaproteobacteria</taxon>
        <taxon>Salinisphaerales</taxon>
        <taxon>Salinisphaeraceae</taxon>
        <taxon>Salinisphaera</taxon>
    </lineage>
</organism>
<dbReference type="GO" id="GO:0006811">
    <property type="term" value="P:monoatomic ion transport"/>
    <property type="evidence" value="ECO:0007669"/>
    <property type="project" value="UniProtKB-KW"/>
</dbReference>
<dbReference type="AlphaFoldDB" id="U2FTZ0"/>
<evidence type="ECO:0000256" key="2">
    <source>
        <dbReference type="ARBA" id="ARBA00022448"/>
    </source>
</evidence>
<evidence type="ECO:0000259" key="8">
    <source>
        <dbReference type="Pfam" id="PF06241"/>
    </source>
</evidence>
<gene>
    <name evidence="9" type="ORF">SSPSH_003335</name>
</gene>
<dbReference type="PANTHER" id="PTHR31563">
    <property type="entry name" value="ION CHANNEL POLLUX-RELATED"/>
    <property type="match status" value="1"/>
</dbReference>
<dbReference type="RefSeq" id="WP_006913716.1">
    <property type="nucleotide sequence ID" value="NZ_AFNV02000027.1"/>
</dbReference>
<keyword evidence="2" id="KW-0813">Transport</keyword>
<dbReference type="Gene3D" id="3.40.50.720">
    <property type="entry name" value="NAD(P)-binding Rossmann-like Domain"/>
    <property type="match status" value="2"/>
</dbReference>
<dbReference type="InterPro" id="IPR010420">
    <property type="entry name" value="CASTOR/POLLUX/SYM8_dom"/>
</dbReference>
<keyword evidence="3 7" id="KW-0812">Transmembrane</keyword>
<dbReference type="Pfam" id="PF06241">
    <property type="entry name" value="Castor_Poll_mid"/>
    <property type="match status" value="1"/>
</dbReference>
<dbReference type="InterPro" id="IPR044849">
    <property type="entry name" value="CASTOR/POLLUX/SYM8-like"/>
</dbReference>
<dbReference type="PANTHER" id="PTHR31563:SF10">
    <property type="entry name" value="ION CHANNEL POLLUX-RELATED"/>
    <property type="match status" value="1"/>
</dbReference>
<reference evidence="9 10" key="2">
    <citation type="journal article" date="2013" name="PLoS ONE">
        <title>INDIGO - INtegrated Data Warehouse of MIcrobial GenOmes with Examples from the Red Sea Extremophiles.</title>
        <authorList>
            <person name="Alam I."/>
            <person name="Antunes A."/>
            <person name="Kamau A.A."/>
            <person name="Ba Alawi W."/>
            <person name="Kalkatawi M."/>
            <person name="Stingl U."/>
            <person name="Bajic V.B."/>
        </authorList>
    </citation>
    <scope>NUCLEOTIDE SEQUENCE [LARGE SCALE GENOMIC DNA]</scope>
    <source>
        <strain evidence="9 10">E1L3A</strain>
    </source>
</reference>
<feature type="domain" description="CASTOR/POLLUX/SYM8 ion channel conserved" evidence="8">
    <location>
        <begin position="284"/>
        <end position="373"/>
    </location>
</feature>
<evidence type="ECO:0000256" key="1">
    <source>
        <dbReference type="ARBA" id="ARBA00004127"/>
    </source>
</evidence>
<feature type="transmembrane region" description="Helical" evidence="7">
    <location>
        <begin position="27"/>
        <end position="46"/>
    </location>
</feature>
<accession>U2FTZ0</accession>
<name>U2FTZ0_9GAMM</name>
<protein>
    <submittedName>
        <fullName evidence="9">Ion channel DMI1 protein</fullName>
    </submittedName>
</protein>
<keyword evidence="6 7" id="KW-0472">Membrane</keyword>
<keyword evidence="5" id="KW-0406">Ion transport</keyword>
<evidence type="ECO:0000256" key="4">
    <source>
        <dbReference type="ARBA" id="ARBA00022989"/>
    </source>
</evidence>
<evidence type="ECO:0000313" key="10">
    <source>
        <dbReference type="Proteomes" id="UP000006242"/>
    </source>
</evidence>
<dbReference type="GO" id="GO:0012505">
    <property type="term" value="C:endomembrane system"/>
    <property type="evidence" value="ECO:0007669"/>
    <property type="project" value="UniProtKB-SubCell"/>
</dbReference>
<dbReference type="eggNOG" id="COG1226">
    <property type="taxonomic scope" value="Bacteria"/>
</dbReference>
<evidence type="ECO:0000256" key="6">
    <source>
        <dbReference type="ARBA" id="ARBA00023136"/>
    </source>
</evidence>
<dbReference type="STRING" id="1033802.SSPSH_003335"/>
<dbReference type="Proteomes" id="UP000006242">
    <property type="component" value="Unassembled WGS sequence"/>
</dbReference>